<accession>A0ABW9G7Q9</accession>
<comment type="similarity">
    <text evidence="7">Belongs to the metallo-dependent hydrolases superfamily. HutI family.</text>
</comment>
<feature type="binding site" evidence="7">
    <location>
        <position position="301"/>
    </location>
    <ligand>
        <name>Zn(2+)</name>
        <dbReference type="ChEBI" id="CHEBI:29105"/>
    </ligand>
</feature>
<evidence type="ECO:0000313" key="10">
    <source>
        <dbReference type="Proteomes" id="UP001629953"/>
    </source>
</evidence>
<feature type="binding site" evidence="7">
    <location>
        <position position="129"/>
    </location>
    <ligand>
        <name>N-formimidoyl-L-glutamate</name>
        <dbReference type="ChEBI" id="CHEBI:58928"/>
    </ligand>
</feature>
<feature type="binding site" evidence="7">
    <location>
        <position position="301"/>
    </location>
    <ligand>
        <name>Fe(3+)</name>
        <dbReference type="ChEBI" id="CHEBI:29034"/>
    </ligand>
</feature>
<dbReference type="Gene3D" id="3.20.20.140">
    <property type="entry name" value="Metal-dependent hydrolases"/>
    <property type="match status" value="1"/>
</dbReference>
<keyword evidence="4 7" id="KW-0369">Histidine metabolism</keyword>
<evidence type="ECO:0000256" key="4">
    <source>
        <dbReference type="ARBA" id="ARBA00022808"/>
    </source>
</evidence>
<evidence type="ECO:0000256" key="5">
    <source>
        <dbReference type="ARBA" id="ARBA00022833"/>
    </source>
</evidence>
<dbReference type="PANTHER" id="PTHR42752:SF1">
    <property type="entry name" value="IMIDAZOLONEPROPIONASE-RELATED"/>
    <property type="match status" value="1"/>
</dbReference>
<evidence type="ECO:0000256" key="2">
    <source>
        <dbReference type="ARBA" id="ARBA00022723"/>
    </source>
</evidence>
<dbReference type="InterPro" id="IPR032466">
    <property type="entry name" value="Metal_Hydrolase"/>
</dbReference>
<dbReference type="PANTHER" id="PTHR42752">
    <property type="entry name" value="IMIDAZOLONEPROPIONASE"/>
    <property type="match status" value="1"/>
</dbReference>
<dbReference type="RefSeq" id="WP_408623900.1">
    <property type="nucleotide sequence ID" value="NZ_JBEQCT010000005.1"/>
</dbReference>
<dbReference type="NCBIfam" id="TIGR01224">
    <property type="entry name" value="hutI"/>
    <property type="match status" value="1"/>
</dbReference>
<feature type="binding site" evidence="7">
    <location>
        <position position="59"/>
    </location>
    <ligand>
        <name>Fe(3+)</name>
        <dbReference type="ChEBI" id="CHEBI:29034"/>
    </ligand>
</feature>
<dbReference type="InterPro" id="IPR005920">
    <property type="entry name" value="HutI"/>
</dbReference>
<feature type="domain" description="Amidohydrolase-related" evidence="8">
    <location>
        <begin position="48"/>
        <end position="363"/>
    </location>
</feature>
<feature type="binding site" evidence="7">
    <location>
        <position position="306"/>
    </location>
    <ligand>
        <name>4-imidazolone-5-propanoate</name>
        <dbReference type="ChEBI" id="CHEBI:77893"/>
    </ligand>
</feature>
<dbReference type="SUPFAM" id="SSF51556">
    <property type="entry name" value="Metallo-dependent hydrolases"/>
    <property type="match status" value="1"/>
</dbReference>
<feature type="binding site" evidence="7">
    <location>
        <position position="303"/>
    </location>
    <ligand>
        <name>N-formimidoyl-L-glutamate</name>
        <dbReference type="ChEBI" id="CHEBI:58928"/>
    </ligand>
</feature>
<feature type="binding site" evidence="7">
    <location>
        <position position="162"/>
    </location>
    <ligand>
        <name>4-imidazolone-5-propanoate</name>
        <dbReference type="ChEBI" id="CHEBI:77893"/>
    </ligand>
</feature>
<feature type="binding site" evidence="7">
    <location>
        <position position="226"/>
    </location>
    <ligand>
        <name>Fe(3+)</name>
        <dbReference type="ChEBI" id="CHEBI:29034"/>
    </ligand>
</feature>
<feature type="binding site" evidence="7">
    <location>
        <position position="226"/>
    </location>
    <ligand>
        <name>Zn(2+)</name>
        <dbReference type="ChEBI" id="CHEBI:29105"/>
    </ligand>
</feature>
<evidence type="ECO:0000259" key="8">
    <source>
        <dbReference type="Pfam" id="PF01979"/>
    </source>
</evidence>
<feature type="binding site" evidence="7">
    <location>
        <position position="305"/>
    </location>
    <ligand>
        <name>N-formimidoyl-L-glutamate</name>
        <dbReference type="ChEBI" id="CHEBI:58928"/>
    </ligand>
</feature>
<evidence type="ECO:0000256" key="1">
    <source>
        <dbReference type="ARBA" id="ARBA00012864"/>
    </source>
</evidence>
<dbReference type="InterPro" id="IPR006680">
    <property type="entry name" value="Amidohydro-rel"/>
</dbReference>
<keyword evidence="7" id="KW-0963">Cytoplasm</keyword>
<dbReference type="EMBL" id="JBEQCT010000005">
    <property type="protein sequence ID" value="MFM2485653.1"/>
    <property type="molecule type" value="Genomic_DNA"/>
</dbReference>
<feature type="binding site" evidence="7">
    <location>
        <position position="129"/>
    </location>
    <ligand>
        <name>4-imidazolone-5-propanoate</name>
        <dbReference type="ChEBI" id="CHEBI:77893"/>
    </ligand>
</feature>
<dbReference type="InterPro" id="IPR011059">
    <property type="entry name" value="Metal-dep_hydrolase_composite"/>
</dbReference>
<dbReference type="Gene3D" id="2.30.40.10">
    <property type="entry name" value="Urease, subunit C, domain 1"/>
    <property type="match status" value="1"/>
</dbReference>
<evidence type="ECO:0000256" key="6">
    <source>
        <dbReference type="ARBA" id="ARBA00023004"/>
    </source>
</evidence>
<feature type="binding site" evidence="7">
    <location>
        <position position="57"/>
    </location>
    <ligand>
        <name>Zn(2+)</name>
        <dbReference type="ChEBI" id="CHEBI:29105"/>
    </ligand>
</feature>
<comment type="pathway">
    <text evidence="7">Amino-acid degradation; L-histidine degradation into L-glutamate; N-formimidoyl-L-glutamate from L-histidine: step 3/3.</text>
</comment>
<dbReference type="SUPFAM" id="SSF51338">
    <property type="entry name" value="Composite domain of metallo-dependent hydrolases"/>
    <property type="match status" value="1"/>
</dbReference>
<dbReference type="Pfam" id="PF01979">
    <property type="entry name" value="Amidohydro_1"/>
    <property type="match status" value="1"/>
</dbReference>
<dbReference type="EC" id="3.5.2.7" evidence="1 7"/>
<dbReference type="Proteomes" id="UP001629953">
    <property type="component" value="Unassembled WGS sequence"/>
</dbReference>
<comment type="catalytic activity">
    <reaction evidence="7">
        <text>4-imidazolone-5-propanoate + H2O = N-formimidoyl-L-glutamate</text>
        <dbReference type="Rhea" id="RHEA:23660"/>
        <dbReference type="ChEBI" id="CHEBI:15377"/>
        <dbReference type="ChEBI" id="CHEBI:58928"/>
        <dbReference type="ChEBI" id="CHEBI:77893"/>
        <dbReference type="EC" id="3.5.2.7"/>
    </reaction>
</comment>
<keyword evidence="5 7" id="KW-0862">Zinc</keyword>
<keyword evidence="3 7" id="KW-0378">Hydrolase</keyword>
<comment type="caution">
    <text evidence="9">The sequence shown here is derived from an EMBL/GenBank/DDBJ whole genome shotgun (WGS) entry which is preliminary data.</text>
</comment>
<protein>
    <recommendedName>
        <fullName evidence="1 7">Imidazolonepropionase</fullName>
        <ecNumber evidence="1 7">3.5.2.7</ecNumber>
    </recommendedName>
    <alternativeName>
        <fullName evidence="7">Imidazolone-5-propionate hydrolase</fullName>
    </alternativeName>
</protein>
<dbReference type="GO" id="GO:0050480">
    <property type="term" value="F:imidazolonepropionase activity"/>
    <property type="evidence" value="ECO:0007669"/>
    <property type="project" value="UniProtKB-EC"/>
</dbReference>
<feature type="binding site" evidence="7">
    <location>
        <position position="59"/>
    </location>
    <ligand>
        <name>Zn(2+)</name>
        <dbReference type="ChEBI" id="CHEBI:29105"/>
    </ligand>
</feature>
<feature type="binding site" evidence="7">
    <location>
        <position position="57"/>
    </location>
    <ligand>
        <name>Fe(3+)</name>
        <dbReference type="ChEBI" id="CHEBI:29034"/>
    </ligand>
</feature>
<comment type="function">
    <text evidence="7">Catalyzes the hydrolytic cleavage of the carbon-nitrogen bond in imidazolone-5-propanoate to yield N-formimidoyl-L-glutamate. It is the third step in the universal histidine degradation pathway.</text>
</comment>
<gene>
    <name evidence="7 9" type="primary">hutI</name>
    <name evidence="9" type="ORF">ABUE30_11390</name>
</gene>
<keyword evidence="10" id="KW-1185">Reference proteome</keyword>
<comment type="subcellular location">
    <subcellularLocation>
        <location evidence="7">Cytoplasm</location>
    </subcellularLocation>
</comment>
<feature type="binding site" evidence="7">
    <location>
        <position position="66"/>
    </location>
    <ligand>
        <name>4-imidazolone-5-propanoate</name>
        <dbReference type="ChEBI" id="CHEBI:77893"/>
    </ligand>
</feature>
<reference evidence="9 10" key="1">
    <citation type="journal article" date="2013" name="Int. J. Syst. Evol. Microbiol.">
        <title>Celerinatantimonas yamalensis sp. nov., a cold-adapted diazotrophic bacterium from a cold permafrost brine.</title>
        <authorList>
            <person name="Shcherbakova V."/>
            <person name="Chuvilskaya N."/>
            <person name="Rivkina E."/>
            <person name="Demidov N."/>
            <person name="Uchaeva V."/>
            <person name="Suetin S."/>
            <person name="Suzina N."/>
            <person name="Gilichinsky D."/>
        </authorList>
    </citation>
    <scope>NUCLEOTIDE SEQUENCE [LARGE SCALE GENOMIC DNA]</scope>
    <source>
        <strain evidence="9 10">C7</strain>
    </source>
</reference>
<feature type="binding site" evidence="7">
    <location>
        <position position="229"/>
    </location>
    <ligand>
        <name>4-imidazolone-5-propanoate</name>
        <dbReference type="ChEBI" id="CHEBI:77893"/>
    </ligand>
</feature>
<evidence type="ECO:0000256" key="7">
    <source>
        <dbReference type="HAMAP-Rule" id="MF_00372"/>
    </source>
</evidence>
<proteinExistence type="inferred from homology"/>
<organism evidence="9 10">
    <name type="scientific">Celerinatantimonas yamalensis</name>
    <dbReference type="NCBI Taxonomy" id="559956"/>
    <lineage>
        <taxon>Bacteria</taxon>
        <taxon>Pseudomonadati</taxon>
        <taxon>Pseudomonadota</taxon>
        <taxon>Gammaproteobacteria</taxon>
        <taxon>Celerinatantimonadaceae</taxon>
        <taxon>Celerinatantimonas</taxon>
    </lineage>
</organism>
<keyword evidence="2 7" id="KW-0479">Metal-binding</keyword>
<dbReference type="HAMAP" id="MF_00372">
    <property type="entry name" value="HutI"/>
    <property type="match status" value="1"/>
</dbReference>
<keyword evidence="6 7" id="KW-0408">Iron</keyword>
<sequence>MATLWHNLQVVGQPKVNAIITDGPTIRWLGAIDDARDYQQRHDLAHAWVTPGLIDCHTHLVFGAQRAHEFDLRLQGQSYAQIAQAGGGIAATVQATREATHESLYQSAKARLLQLITDGVTTVEIKSGYGLDAPSERKMLQVIRQLAQDLPVTIRATALLAHALPAEFKDEPERYIDWVCQILPVLHADQLIDAVDAFCEHIAFTPAQVARVFDCAKQLHLPVKLHAEQLSLQGGGALAARYQALSADHLEYLDEAGVAAMAKAGTVAVLLPGAYYLLRETKAPPIELLRHYQVPMAIASDCNPGTSPSLSLRLMMNMACTLFRLTPAEALAGVTEHGARALGMSATTGRLAPGFAADMVAWQIDDPAELCYWLGGQLPHQRVYQGVCDAASSI</sequence>
<name>A0ABW9G7Q9_9GAMM</name>
<evidence type="ECO:0000313" key="9">
    <source>
        <dbReference type="EMBL" id="MFM2485653.1"/>
    </source>
</evidence>
<evidence type="ECO:0000256" key="3">
    <source>
        <dbReference type="ARBA" id="ARBA00022801"/>
    </source>
</evidence>
<comment type="cofactor">
    <cofactor evidence="7">
        <name>Zn(2+)</name>
        <dbReference type="ChEBI" id="CHEBI:29105"/>
    </cofactor>
    <cofactor evidence="7">
        <name>Fe(3+)</name>
        <dbReference type="ChEBI" id="CHEBI:29034"/>
    </cofactor>
    <text evidence="7">Binds 1 zinc or iron ion per subunit.</text>
</comment>